<evidence type="ECO:0000256" key="4">
    <source>
        <dbReference type="ARBA" id="ARBA00022603"/>
    </source>
</evidence>
<dbReference type="GO" id="GO:0005737">
    <property type="term" value="C:cytoplasm"/>
    <property type="evidence" value="ECO:0007669"/>
    <property type="project" value="UniProtKB-SubCell"/>
</dbReference>
<comment type="similarity">
    <text evidence="2 7">Belongs to the methyltransferase superfamily. L-isoaspartyl/D-aspartyl protein methyltransferase family.</text>
</comment>
<keyword evidence="9" id="KW-1185">Reference proteome</keyword>
<dbReference type="Pfam" id="PF01135">
    <property type="entry name" value="PCMT"/>
    <property type="match status" value="1"/>
</dbReference>
<evidence type="ECO:0000256" key="1">
    <source>
        <dbReference type="ARBA" id="ARBA00004496"/>
    </source>
</evidence>
<dbReference type="Proteomes" id="UP001366166">
    <property type="component" value="Chromosome"/>
</dbReference>
<evidence type="ECO:0000256" key="2">
    <source>
        <dbReference type="ARBA" id="ARBA00005369"/>
    </source>
</evidence>
<dbReference type="CDD" id="cd02440">
    <property type="entry name" value="AdoMet_MTases"/>
    <property type="match status" value="1"/>
</dbReference>
<protein>
    <recommendedName>
        <fullName evidence="7">Protein-L-isoaspartate O-methyltransferase</fullName>
        <ecNumber evidence="7">2.1.1.77</ecNumber>
    </recommendedName>
    <alternativeName>
        <fullName evidence="7">L-isoaspartyl protein carboxyl methyltransferase</fullName>
    </alternativeName>
    <alternativeName>
        <fullName evidence="7">Protein L-isoaspartyl methyltransferase</fullName>
    </alternativeName>
    <alternativeName>
        <fullName evidence="7">Protein-beta-aspartate methyltransferase</fullName>
        <shortName evidence="7">PIMT</shortName>
    </alternativeName>
</protein>
<dbReference type="SUPFAM" id="SSF53335">
    <property type="entry name" value="S-adenosyl-L-methionine-dependent methyltransferases"/>
    <property type="match status" value="1"/>
</dbReference>
<evidence type="ECO:0000256" key="6">
    <source>
        <dbReference type="ARBA" id="ARBA00022691"/>
    </source>
</evidence>
<keyword evidence="3 7" id="KW-0963">Cytoplasm</keyword>
<dbReference type="PANTHER" id="PTHR11579:SF0">
    <property type="entry name" value="PROTEIN-L-ISOASPARTATE(D-ASPARTATE) O-METHYLTRANSFERASE"/>
    <property type="match status" value="1"/>
</dbReference>
<keyword evidence="6 7" id="KW-0949">S-adenosyl-L-methionine</keyword>
<evidence type="ECO:0000256" key="7">
    <source>
        <dbReference type="HAMAP-Rule" id="MF_00090"/>
    </source>
</evidence>
<reference evidence="9" key="1">
    <citation type="journal article" date="2023" name="Arch. Microbiol.">
        <title>Desulfoferula mesophilus gen. nov. sp. nov., a mesophilic sulfate-reducing bacterium isolated from a brackish lake sediment.</title>
        <authorList>
            <person name="Watanabe T."/>
            <person name="Yabe T."/>
            <person name="Tsuji J.M."/>
            <person name="Fukui M."/>
        </authorList>
    </citation>
    <scope>NUCLEOTIDE SEQUENCE [LARGE SCALE GENOMIC DNA]</scope>
    <source>
        <strain evidence="9">12FAK</strain>
    </source>
</reference>
<dbReference type="PROSITE" id="PS01279">
    <property type="entry name" value="PCMT"/>
    <property type="match status" value="1"/>
</dbReference>
<dbReference type="GO" id="GO:0032259">
    <property type="term" value="P:methylation"/>
    <property type="evidence" value="ECO:0007669"/>
    <property type="project" value="UniProtKB-KW"/>
</dbReference>
<dbReference type="Gene3D" id="3.40.50.150">
    <property type="entry name" value="Vaccinia Virus protein VP39"/>
    <property type="match status" value="1"/>
</dbReference>
<evidence type="ECO:0000256" key="5">
    <source>
        <dbReference type="ARBA" id="ARBA00022679"/>
    </source>
</evidence>
<proteinExistence type="inferred from homology"/>
<dbReference type="PANTHER" id="PTHR11579">
    <property type="entry name" value="PROTEIN-L-ISOASPARTATE O-METHYLTRANSFERASE"/>
    <property type="match status" value="1"/>
</dbReference>
<dbReference type="InterPro" id="IPR000682">
    <property type="entry name" value="PCMT"/>
</dbReference>
<evidence type="ECO:0000256" key="3">
    <source>
        <dbReference type="ARBA" id="ARBA00022490"/>
    </source>
</evidence>
<dbReference type="AlphaFoldDB" id="A0AAU9E8L3"/>
<dbReference type="InterPro" id="IPR029063">
    <property type="entry name" value="SAM-dependent_MTases_sf"/>
</dbReference>
<comment type="catalytic activity">
    <reaction evidence="7">
        <text>[protein]-L-isoaspartate + S-adenosyl-L-methionine = [protein]-L-isoaspartate alpha-methyl ester + S-adenosyl-L-homocysteine</text>
        <dbReference type="Rhea" id="RHEA:12705"/>
        <dbReference type="Rhea" id="RHEA-COMP:12143"/>
        <dbReference type="Rhea" id="RHEA-COMP:12144"/>
        <dbReference type="ChEBI" id="CHEBI:57856"/>
        <dbReference type="ChEBI" id="CHEBI:59789"/>
        <dbReference type="ChEBI" id="CHEBI:90596"/>
        <dbReference type="ChEBI" id="CHEBI:90598"/>
        <dbReference type="EC" id="2.1.1.77"/>
    </reaction>
</comment>
<dbReference type="EC" id="2.1.1.77" evidence="7"/>
<dbReference type="GO" id="GO:0004719">
    <property type="term" value="F:protein-L-isoaspartate (D-aspartate) O-methyltransferase activity"/>
    <property type="evidence" value="ECO:0007669"/>
    <property type="project" value="UniProtKB-UniRule"/>
</dbReference>
<keyword evidence="5 7" id="KW-0808">Transferase</keyword>
<organism evidence="8 9">
    <name type="scientific">Desulfoferula mesophila</name>
    <dbReference type="NCBI Taxonomy" id="3058419"/>
    <lineage>
        <taxon>Bacteria</taxon>
        <taxon>Pseudomonadati</taxon>
        <taxon>Thermodesulfobacteriota</taxon>
        <taxon>Desulfarculia</taxon>
        <taxon>Desulfarculales</taxon>
        <taxon>Desulfarculaceae</taxon>
        <taxon>Desulfoferula</taxon>
    </lineage>
</organism>
<dbReference type="EMBL" id="AP028679">
    <property type="protein sequence ID" value="BEQ13488.1"/>
    <property type="molecule type" value="Genomic_DNA"/>
</dbReference>
<dbReference type="NCBIfam" id="TIGR00080">
    <property type="entry name" value="pimt"/>
    <property type="match status" value="1"/>
</dbReference>
<dbReference type="HAMAP" id="MF_00090">
    <property type="entry name" value="PIMT"/>
    <property type="match status" value="1"/>
</dbReference>
<keyword evidence="4 7" id="KW-0489">Methyltransferase</keyword>
<accession>A0AAU9E8L3</accession>
<sequence length="215" mass="23887">MAGVNDFAVRRRRMVQDQIAARGVRDQRLLTVMQEIPRHLFMEQALWRRAYEDHPLPIGGGQTISQPFIVALMTDALGLTGREKVLEIGTGSGYQTAILAKLADWVFSVERLPELSRKAQTVLEELKIFNVNLLVGDGTKGWPEEAPYDAIIVTAGAPVTPRPLVEQLTEGGRLVVPVGQRGEQSLLRLTRRGDKVLQEDLGGCRFVDLVGEYGW</sequence>
<evidence type="ECO:0000313" key="8">
    <source>
        <dbReference type="EMBL" id="BEQ13488.1"/>
    </source>
</evidence>
<dbReference type="KEGG" id="dmp:FAK_05540"/>
<evidence type="ECO:0000313" key="9">
    <source>
        <dbReference type="Proteomes" id="UP001366166"/>
    </source>
</evidence>
<feature type="active site" evidence="7">
    <location>
        <position position="65"/>
    </location>
</feature>
<dbReference type="GO" id="GO:0030091">
    <property type="term" value="P:protein repair"/>
    <property type="evidence" value="ECO:0007669"/>
    <property type="project" value="UniProtKB-UniRule"/>
</dbReference>
<comment type="function">
    <text evidence="7">Catalyzes the methyl esterification of L-isoaspartyl residues in peptides and proteins that result from spontaneous decomposition of normal L-aspartyl and L-asparaginyl residues. It plays a role in the repair and/or degradation of damaged proteins.</text>
</comment>
<dbReference type="NCBIfam" id="NF001453">
    <property type="entry name" value="PRK00312.1"/>
    <property type="match status" value="1"/>
</dbReference>
<dbReference type="FunFam" id="3.40.50.150:FF:000010">
    <property type="entry name" value="Protein-L-isoaspartate O-methyltransferase"/>
    <property type="match status" value="1"/>
</dbReference>
<name>A0AAU9E8L3_9BACT</name>
<comment type="subcellular location">
    <subcellularLocation>
        <location evidence="1 7">Cytoplasm</location>
    </subcellularLocation>
</comment>
<gene>
    <name evidence="7 8" type="primary">pcm</name>
    <name evidence="8" type="ORF">FAK_05540</name>
</gene>